<dbReference type="Ensembl" id="ENSCINT00000025518.1">
    <property type="protein sequence ID" value="ENSCINP00000025272.1"/>
    <property type="gene ID" value="ENSCING00000013859.1"/>
</dbReference>
<evidence type="ECO:0000313" key="8">
    <source>
        <dbReference type="Proteomes" id="UP000008144"/>
    </source>
</evidence>
<dbReference type="EMBL" id="EAAA01000010">
    <property type="status" value="NOT_ANNOTATED_CDS"/>
    <property type="molecule type" value="Genomic_DNA"/>
</dbReference>
<dbReference type="GO" id="GO:0016020">
    <property type="term" value="C:membrane"/>
    <property type="evidence" value="ECO:0007669"/>
    <property type="project" value="UniProtKB-SubCell"/>
</dbReference>
<dbReference type="PANTHER" id="PTHR45692">
    <property type="entry name" value="G_PROTEIN_RECEP_F2_4 DOMAIN-CONTAINING PROTEIN"/>
    <property type="match status" value="1"/>
</dbReference>
<feature type="transmembrane region" description="Helical" evidence="5">
    <location>
        <begin position="48"/>
        <end position="69"/>
    </location>
</feature>
<dbReference type="AlphaFoldDB" id="F6QGA2"/>
<keyword evidence="4 5" id="KW-0472">Membrane</keyword>
<dbReference type="Gene3D" id="1.20.1070.10">
    <property type="entry name" value="Rhodopsin 7-helix transmembrane proteins"/>
    <property type="match status" value="1"/>
</dbReference>
<evidence type="ECO:0000256" key="5">
    <source>
        <dbReference type="SAM" id="Phobius"/>
    </source>
</evidence>
<feature type="transmembrane region" description="Helical" evidence="5">
    <location>
        <begin position="17"/>
        <end position="36"/>
    </location>
</feature>
<dbReference type="Proteomes" id="UP000008144">
    <property type="component" value="Chromosome 1"/>
</dbReference>
<feature type="domain" description="G-protein coupled receptors family 2 profile 2" evidence="6">
    <location>
        <begin position="1"/>
        <end position="163"/>
    </location>
</feature>
<feature type="transmembrane region" description="Helical" evidence="5">
    <location>
        <begin position="137"/>
        <end position="162"/>
    </location>
</feature>
<dbReference type="GO" id="GO:0004930">
    <property type="term" value="F:G protein-coupled receptor activity"/>
    <property type="evidence" value="ECO:0007669"/>
    <property type="project" value="InterPro"/>
</dbReference>
<comment type="subcellular location">
    <subcellularLocation>
        <location evidence="1">Membrane</location>
        <topology evidence="1">Multi-pass membrane protein</topology>
    </subcellularLocation>
</comment>
<reference evidence="7" key="2">
    <citation type="journal article" date="2008" name="Genome Biol.">
        <title>Improved genome assembly and evidence-based global gene model set for the chordate Ciona intestinalis: new insight into intron and operon populations.</title>
        <authorList>
            <person name="Satou Y."/>
            <person name="Mineta K."/>
            <person name="Ogasawara M."/>
            <person name="Sasakura Y."/>
            <person name="Shoguchi E."/>
            <person name="Ueno K."/>
            <person name="Yamada L."/>
            <person name="Matsumoto J."/>
            <person name="Wasserscheid J."/>
            <person name="Dewar K."/>
            <person name="Wiley G.B."/>
            <person name="Macmil S.L."/>
            <person name="Roe B.A."/>
            <person name="Zeller R.W."/>
            <person name="Hastings K.E."/>
            <person name="Lemaire P."/>
            <person name="Lindquist E."/>
            <person name="Endo T."/>
            <person name="Hotta K."/>
            <person name="Inaba K."/>
        </authorList>
    </citation>
    <scope>NUCLEOTIDE SEQUENCE [LARGE SCALE GENOMIC DNA]</scope>
    <source>
        <strain evidence="7">wild type</strain>
    </source>
</reference>
<dbReference type="InterPro" id="IPR017981">
    <property type="entry name" value="GPCR_2-like_7TM"/>
</dbReference>
<keyword evidence="2 5" id="KW-0812">Transmembrane</keyword>
<keyword evidence="8" id="KW-1185">Reference proteome</keyword>
<evidence type="ECO:0000259" key="6">
    <source>
        <dbReference type="PROSITE" id="PS50261"/>
    </source>
</evidence>
<protein>
    <recommendedName>
        <fullName evidence="6">G-protein coupled receptors family 2 profile 2 domain-containing protein</fullName>
    </recommendedName>
</protein>
<evidence type="ECO:0000256" key="3">
    <source>
        <dbReference type="ARBA" id="ARBA00022989"/>
    </source>
</evidence>
<keyword evidence="3 5" id="KW-1133">Transmembrane helix</keyword>
<dbReference type="PANTHER" id="PTHR45692:SF1">
    <property type="entry name" value="G-PROTEIN COUPLED RECEPTORS FAMILY 2 PROFILE 2 DOMAIN-CONTAINING PROTEIN"/>
    <property type="match status" value="1"/>
</dbReference>
<reference evidence="8" key="1">
    <citation type="journal article" date="2002" name="Science">
        <title>The draft genome of Ciona intestinalis: insights into chordate and vertebrate origins.</title>
        <authorList>
            <person name="Dehal P."/>
            <person name="Satou Y."/>
            <person name="Campbell R.K."/>
            <person name="Chapman J."/>
            <person name="Degnan B."/>
            <person name="De Tomaso A."/>
            <person name="Davidson B."/>
            <person name="Di Gregorio A."/>
            <person name="Gelpke M."/>
            <person name="Goodstein D.M."/>
            <person name="Harafuji N."/>
            <person name="Hastings K.E."/>
            <person name="Ho I."/>
            <person name="Hotta K."/>
            <person name="Huang W."/>
            <person name="Kawashima T."/>
            <person name="Lemaire P."/>
            <person name="Martinez D."/>
            <person name="Meinertzhagen I.A."/>
            <person name="Necula S."/>
            <person name="Nonaka M."/>
            <person name="Putnam N."/>
            <person name="Rash S."/>
            <person name="Saiga H."/>
            <person name="Satake M."/>
            <person name="Terry A."/>
            <person name="Yamada L."/>
            <person name="Wang H.G."/>
            <person name="Awazu S."/>
            <person name="Azumi K."/>
            <person name="Boore J."/>
            <person name="Branno M."/>
            <person name="Chin-Bow S."/>
            <person name="DeSantis R."/>
            <person name="Doyle S."/>
            <person name="Francino P."/>
            <person name="Keys D.N."/>
            <person name="Haga S."/>
            <person name="Hayashi H."/>
            <person name="Hino K."/>
            <person name="Imai K.S."/>
            <person name="Inaba K."/>
            <person name="Kano S."/>
            <person name="Kobayashi K."/>
            <person name="Kobayashi M."/>
            <person name="Lee B.I."/>
            <person name="Makabe K.W."/>
            <person name="Manohar C."/>
            <person name="Matassi G."/>
            <person name="Medina M."/>
            <person name="Mochizuki Y."/>
            <person name="Mount S."/>
            <person name="Morishita T."/>
            <person name="Miura S."/>
            <person name="Nakayama A."/>
            <person name="Nishizaka S."/>
            <person name="Nomoto H."/>
            <person name="Ohta F."/>
            <person name="Oishi K."/>
            <person name="Rigoutsos I."/>
            <person name="Sano M."/>
            <person name="Sasaki A."/>
            <person name="Sasakura Y."/>
            <person name="Shoguchi E."/>
            <person name="Shin-i T."/>
            <person name="Spagnuolo A."/>
            <person name="Stainier D."/>
            <person name="Suzuki M.M."/>
            <person name="Tassy O."/>
            <person name="Takatori N."/>
            <person name="Tokuoka M."/>
            <person name="Yagi K."/>
            <person name="Yoshizaki F."/>
            <person name="Wada S."/>
            <person name="Zhang C."/>
            <person name="Hyatt P.D."/>
            <person name="Larimer F."/>
            <person name="Detter C."/>
            <person name="Doggett N."/>
            <person name="Glavina T."/>
            <person name="Hawkins T."/>
            <person name="Richardson P."/>
            <person name="Lucas S."/>
            <person name="Kohara Y."/>
            <person name="Levine M."/>
            <person name="Satoh N."/>
            <person name="Rokhsar D.S."/>
        </authorList>
    </citation>
    <scope>NUCLEOTIDE SEQUENCE [LARGE SCALE GENOMIC DNA]</scope>
</reference>
<evidence type="ECO:0000313" key="7">
    <source>
        <dbReference type="Ensembl" id="ENSCINP00000025272.1"/>
    </source>
</evidence>
<dbReference type="GO" id="GO:0007166">
    <property type="term" value="P:cell surface receptor signaling pathway"/>
    <property type="evidence" value="ECO:0007669"/>
    <property type="project" value="InterPro"/>
</dbReference>
<dbReference type="InterPro" id="IPR000832">
    <property type="entry name" value="GPCR_2_secretin-like"/>
</dbReference>
<sequence>MIYTAVKQLRNKKPTPYLVNLCISLLVGYTVFLFGIPMTDNRSVCHFITALMQFAFLSSWGWMTLYSIVVFKAIGRAFGKVLEANVKTTVAVYSLALLVVIVNACSTLLGVDAKLDQDDISFESSYRLGNMCWLRNYSLYFGFLVPVGIMLIINMFCFIAVVR</sequence>
<accession>F6QGA2</accession>
<dbReference type="EMBL" id="EAAA01000011">
    <property type="status" value="NOT_ANNOTATED_CDS"/>
    <property type="molecule type" value="Genomic_DNA"/>
</dbReference>
<dbReference type="PROSITE" id="PS50261">
    <property type="entry name" value="G_PROTEIN_RECEP_F2_4"/>
    <property type="match status" value="1"/>
</dbReference>
<evidence type="ECO:0000256" key="2">
    <source>
        <dbReference type="ARBA" id="ARBA00022692"/>
    </source>
</evidence>
<proteinExistence type="predicted"/>
<dbReference type="Pfam" id="PF00002">
    <property type="entry name" value="7tm_2"/>
    <property type="match status" value="1"/>
</dbReference>
<dbReference type="STRING" id="7719.ENSCINP00000025272"/>
<reference evidence="7" key="4">
    <citation type="submission" date="2025-09" db="UniProtKB">
        <authorList>
            <consortium name="Ensembl"/>
        </authorList>
    </citation>
    <scope>IDENTIFICATION</scope>
</reference>
<dbReference type="OMA" id="MYITISQ"/>
<evidence type="ECO:0000256" key="4">
    <source>
        <dbReference type="ARBA" id="ARBA00023136"/>
    </source>
</evidence>
<evidence type="ECO:0000256" key="1">
    <source>
        <dbReference type="ARBA" id="ARBA00004141"/>
    </source>
</evidence>
<dbReference type="InParanoid" id="F6QGA2"/>
<feature type="transmembrane region" description="Helical" evidence="5">
    <location>
        <begin position="90"/>
        <end position="111"/>
    </location>
</feature>
<name>F6QGA2_CIOIN</name>
<organism evidence="7 8">
    <name type="scientific">Ciona intestinalis</name>
    <name type="common">Transparent sea squirt</name>
    <name type="synonym">Ascidia intestinalis</name>
    <dbReference type="NCBI Taxonomy" id="7719"/>
    <lineage>
        <taxon>Eukaryota</taxon>
        <taxon>Metazoa</taxon>
        <taxon>Chordata</taxon>
        <taxon>Tunicata</taxon>
        <taxon>Ascidiacea</taxon>
        <taxon>Phlebobranchia</taxon>
        <taxon>Cionidae</taxon>
        <taxon>Ciona</taxon>
    </lineage>
</organism>
<dbReference type="HOGENOM" id="CLU_1735551_0_0_1"/>
<reference evidence="7" key="3">
    <citation type="submission" date="2025-08" db="UniProtKB">
        <authorList>
            <consortium name="Ensembl"/>
        </authorList>
    </citation>
    <scope>IDENTIFICATION</scope>
</reference>